<organism evidence="1 2">
    <name type="scientific">Neophaeococcomyces mojaviensis</name>
    <dbReference type="NCBI Taxonomy" id="3383035"/>
    <lineage>
        <taxon>Eukaryota</taxon>
        <taxon>Fungi</taxon>
        <taxon>Dikarya</taxon>
        <taxon>Ascomycota</taxon>
        <taxon>Pezizomycotina</taxon>
        <taxon>Eurotiomycetes</taxon>
        <taxon>Chaetothyriomycetidae</taxon>
        <taxon>Chaetothyriales</taxon>
        <taxon>Chaetothyriales incertae sedis</taxon>
        <taxon>Neophaeococcomyces</taxon>
    </lineage>
</organism>
<gene>
    <name evidence="1" type="ORF">H2198_010131</name>
</gene>
<accession>A0ACC2ZSG1</accession>
<sequence length="1610" mass="180116">MDSADTSAATTLTWLMNDLPSIRFALLVGIGGGVPGDKEENDVRLGDVVVSQPANGFGGVVQLASPKNGQIERIGHLNEPPSILRTAIEKIQAKHRSVESQISRYVAGMTQRSPKRLSQYSFPGREHDQLFLPWYPHVSGPTCDHCDVSQTVSRNARSKNDPEVHYGTIGSGNFVVKDPTVRDALKRDMNILCIEMDAAGLMNTFPCLIIRGICDYADSHKNQRWQPYAAAVAAAYMKELLMVIPVPQSLGADEAPVKVDHGIQNARQTTVYCYFFFKDNEHQNNLAMALKSLLFQLFSHQPHLLRYAVPVWAEKDNQVQYEVKDMWRIFLAATADATAGTTICVLDALDDCRDEDRRRLVTSLGDLYRSYFDSNRKTPTTHLGGRLKILVTSRPYDSVQRLLNQITPKVPQIQLRDGDENHAFREEMDLVVNQQVSELATRFLLSDENQQLLLRRLLEMEHLTYPALLLAMGQISQTYHSSPYPNKVQIDSLQISIDRKDVTSRPELHTDSGYASLKREKCPPVEADSHPSLQILSETNQSSTWETQTIYSNSASVETSKRDGFIQDFAELLFQDIGGPQLDMEATSMLCNDIEELLADFAIRLGQESPSTELRGAMVFIYKHRSSISTAIEQTVSVRLDEDIEDRPLTDKMSLEELMQRWTGCAEDETQVPTVPILEIEDFPPEQSNDAPQELDKYAHLISITTSYQWLVATLRNKLLLTTASTDVKQRIRAEVLSLLPKPGLIQRAAMTPPVEAIFEMDLMLNPADFAPGSIELSSVLTVTGSALDAQALTCGEYVQQTWPVTGIFMLQLLDDVLTLGPGQIATSCRLDGTNMTASRHNSAVKVQVFGTRDIIAEVAEQLCWMTATLCLSPINERLVSCSPRIHCVGQRAGISDAARKLDDLAMGKLVAQSQDSYSNSDIAPTINEIRGNMSIRFRITLEHQQSTGWAEPGSCWHYLFKHCVIVEGFPIRQRSERSLGLEIPLNMVARLIGTQHLHDFAGHTFLKSFSILLAPAEQMDNVLVWHLCHSNNEDPISYLDHGMSRLCNIGLDDLTERRHMVGWCSNIRNRCGSADSDYDVEKSMLPMVAPNGVLHNCNISFGKLITGGVDTKLTENHQPISASRRNYLDIFRYLESRFVLFWDTRDHRGWLINALRALLHLLRHSLKVDEEEGGALFVLNRQDFEEPSQPYTAKAAREFLSEPKNLSTKIAISSIGARQQEHEILADRMEQFYKVIEKCLIYQKQCATWARIPRSQLEGWDFVSLARKEDLIEPSKFILPSMGRGWVDLVRAVGAITLFGEGFGELLKPVAHTCPPLPCNKFYIATPISDIQQIMMMNRCDQRSTPRLLSRSPSLIWHCPSGSFRPNTCELHDESKPNHDVTQVVWSKDFASLLPQSSAPLNLRSHTNGAIIFGHSNTMQHYVADVGPPIPGVPPDPIKELELFEDSGIGSSLDETAEGTSSIPTTPSFHDSALASLTTPESRGQTYGNCNISGGHAIYGNFTGNLSVNQYFATTPNHNFGWSHTRSFIQPTDKLPLQAMHLIAGQRSHLDPTADISTMTQHRQQPEITNSFFHDAIVDEELQQAESRVRAMGLDECCQFCNFDLETLG</sequence>
<keyword evidence="2" id="KW-1185">Reference proteome</keyword>
<protein>
    <submittedName>
        <fullName evidence="1">Uncharacterized protein</fullName>
    </submittedName>
</protein>
<comment type="caution">
    <text evidence="1">The sequence shown here is derived from an EMBL/GenBank/DDBJ whole genome shotgun (WGS) entry which is preliminary data.</text>
</comment>
<evidence type="ECO:0000313" key="2">
    <source>
        <dbReference type="Proteomes" id="UP001172386"/>
    </source>
</evidence>
<dbReference type="EMBL" id="JAPDRQ010000329">
    <property type="protein sequence ID" value="KAJ9650566.1"/>
    <property type="molecule type" value="Genomic_DNA"/>
</dbReference>
<evidence type="ECO:0000313" key="1">
    <source>
        <dbReference type="EMBL" id="KAJ9650566.1"/>
    </source>
</evidence>
<proteinExistence type="predicted"/>
<name>A0ACC2ZSG1_9EURO</name>
<reference evidence="1" key="1">
    <citation type="submission" date="2022-10" db="EMBL/GenBank/DDBJ databases">
        <title>Culturing micro-colonial fungi from biological soil crusts in the Mojave desert and describing Neophaeococcomyces mojavensis, and introducing the new genera and species Taxawa tesnikishii.</title>
        <authorList>
            <person name="Kurbessoian T."/>
            <person name="Stajich J.E."/>
        </authorList>
    </citation>
    <scope>NUCLEOTIDE SEQUENCE</scope>
    <source>
        <strain evidence="1">JES_112</strain>
    </source>
</reference>
<dbReference type="Proteomes" id="UP001172386">
    <property type="component" value="Unassembled WGS sequence"/>
</dbReference>